<feature type="region of interest" description="Disordered" evidence="1">
    <location>
        <begin position="110"/>
        <end position="196"/>
    </location>
</feature>
<evidence type="ECO:0000313" key="2">
    <source>
        <dbReference type="EMBL" id="KAL2102108.1"/>
    </source>
</evidence>
<feature type="region of interest" description="Disordered" evidence="1">
    <location>
        <begin position="56"/>
        <end position="84"/>
    </location>
</feature>
<sequence length="388" mass="44166">MLDELVTKDPTGWESLFDRATQRAKQSRGKRLKESTLLQVKELVSLYFTVHSDYPCTQTEEPNHNHTDTRATETPLSHEDDPMLTDTNTNTPETPMDIPRNLKPIQIGTPQLKENQPTLNETTEEDLPSTGAHETTTFRPRILQQTPKTQKTKTKTSGINKKPDSTPQLKQTRSTQHIKPTQSIPQTPRETPMQTAPIPGTMSDLQTTNLTPIKVTKHSHVQQKARSWTLSIEKPILIIGDENLERIEQHYIKDMQIDSYPGAQFLHAEALIGKAKINCQVQNVILSFGINHRHFKFEETTTKQILNATKKAKDTFPGANIYIPMLNFANTLPSTEISNLQRINGHIQHNHQHILPLPDDLFHTEQDHVHWTSLTANQMLNHRLSSLN</sequence>
<gene>
    <name evidence="2" type="ORF">ACEWY4_001276</name>
</gene>
<accession>A0ABD1KTK8</accession>
<keyword evidence="3" id="KW-1185">Reference proteome</keyword>
<organism evidence="2 3">
    <name type="scientific">Coilia grayii</name>
    <name type="common">Gray's grenadier anchovy</name>
    <dbReference type="NCBI Taxonomy" id="363190"/>
    <lineage>
        <taxon>Eukaryota</taxon>
        <taxon>Metazoa</taxon>
        <taxon>Chordata</taxon>
        <taxon>Craniata</taxon>
        <taxon>Vertebrata</taxon>
        <taxon>Euteleostomi</taxon>
        <taxon>Actinopterygii</taxon>
        <taxon>Neopterygii</taxon>
        <taxon>Teleostei</taxon>
        <taxon>Clupei</taxon>
        <taxon>Clupeiformes</taxon>
        <taxon>Clupeoidei</taxon>
        <taxon>Engraulidae</taxon>
        <taxon>Coilinae</taxon>
        <taxon>Coilia</taxon>
    </lineage>
</organism>
<dbReference type="Proteomes" id="UP001591681">
    <property type="component" value="Unassembled WGS sequence"/>
</dbReference>
<evidence type="ECO:0000256" key="1">
    <source>
        <dbReference type="SAM" id="MobiDB-lite"/>
    </source>
</evidence>
<reference evidence="2 3" key="1">
    <citation type="submission" date="2024-09" db="EMBL/GenBank/DDBJ databases">
        <title>A chromosome-level genome assembly of Gray's grenadier anchovy, Coilia grayii.</title>
        <authorList>
            <person name="Fu Z."/>
        </authorList>
    </citation>
    <scope>NUCLEOTIDE SEQUENCE [LARGE SCALE GENOMIC DNA]</scope>
    <source>
        <strain evidence="2">G4</strain>
        <tissue evidence="2">Muscle</tissue>
    </source>
</reference>
<feature type="compositionally biased region" description="Basic and acidic residues" evidence="1">
    <location>
        <begin position="61"/>
        <end position="81"/>
    </location>
</feature>
<protein>
    <submittedName>
        <fullName evidence="2">Uncharacterized protein</fullName>
    </submittedName>
</protein>
<feature type="compositionally biased region" description="Polar residues" evidence="1">
    <location>
        <begin position="165"/>
        <end position="194"/>
    </location>
</feature>
<name>A0ABD1KTK8_9TELE</name>
<dbReference type="AlphaFoldDB" id="A0ABD1KTK8"/>
<dbReference type="EMBL" id="JBHFQA010000002">
    <property type="protein sequence ID" value="KAL2102108.1"/>
    <property type="molecule type" value="Genomic_DNA"/>
</dbReference>
<evidence type="ECO:0000313" key="3">
    <source>
        <dbReference type="Proteomes" id="UP001591681"/>
    </source>
</evidence>
<comment type="caution">
    <text evidence="2">The sequence shown here is derived from an EMBL/GenBank/DDBJ whole genome shotgun (WGS) entry which is preliminary data.</text>
</comment>
<feature type="compositionally biased region" description="Polar residues" evidence="1">
    <location>
        <begin position="110"/>
        <end position="121"/>
    </location>
</feature>
<proteinExistence type="predicted"/>